<reference evidence="4" key="3">
    <citation type="submission" date="2022-01" db="EMBL/GenBank/DDBJ databases">
        <title>Collection of gut derived symbiotic bacterial strains cultured from healthy donors.</title>
        <authorList>
            <person name="Lin H."/>
            <person name="Kohout C."/>
            <person name="Waligurski E."/>
            <person name="Pamer E.G."/>
        </authorList>
    </citation>
    <scope>NUCLEOTIDE SEQUENCE</scope>
    <source>
        <strain evidence="4">DFI.6.55</strain>
    </source>
</reference>
<dbReference type="Pfam" id="PF00583">
    <property type="entry name" value="Acetyltransf_1"/>
    <property type="match status" value="1"/>
</dbReference>
<dbReference type="CDD" id="cd04301">
    <property type="entry name" value="NAT_SF"/>
    <property type="match status" value="1"/>
</dbReference>
<dbReference type="InterPro" id="IPR016181">
    <property type="entry name" value="Acyl_CoA_acyltransferase"/>
</dbReference>
<dbReference type="GO" id="GO:0016747">
    <property type="term" value="F:acyltransferase activity, transferring groups other than amino-acyl groups"/>
    <property type="evidence" value="ECO:0007669"/>
    <property type="project" value="InterPro"/>
</dbReference>
<accession>A0AAW5BZV5</accession>
<proteinExistence type="predicted"/>
<dbReference type="Proteomes" id="UP001299608">
    <property type="component" value="Unassembled WGS sequence"/>
</dbReference>
<evidence type="ECO:0000313" key="4">
    <source>
        <dbReference type="EMBL" id="MCG4746364.1"/>
    </source>
</evidence>
<protein>
    <submittedName>
        <fullName evidence="4">GNAT family N-acetyltransferase</fullName>
    </submittedName>
</protein>
<reference evidence="5 6" key="1">
    <citation type="journal article" date="2020" name="Cell Host Microbe">
        <title>Functional and Genomic Variation between Human-Derived Isolates of Lachnospiraceae Reveals Inter- and Intra-Species Diversity.</title>
        <authorList>
            <person name="Sorbara M.T."/>
            <person name="Littmann E.R."/>
            <person name="Fontana E."/>
            <person name="Moody T.U."/>
            <person name="Kohout C.E."/>
            <person name="Gjonbalaj M."/>
            <person name="Eaton V."/>
            <person name="Seok R."/>
            <person name="Leiner I.M."/>
            <person name="Pamer E.G."/>
        </authorList>
    </citation>
    <scope>NUCLEOTIDE SEQUENCE [LARGE SCALE GENOMIC DNA]</scope>
    <source>
        <strain evidence="5 6">MSK.1.17</strain>
    </source>
</reference>
<gene>
    <name evidence="5" type="ORF">G5B36_29260</name>
    <name evidence="4" type="ORF">L0N08_13150</name>
</gene>
<dbReference type="InterPro" id="IPR050680">
    <property type="entry name" value="YpeA/RimI_acetyltransf"/>
</dbReference>
<dbReference type="PANTHER" id="PTHR43420">
    <property type="entry name" value="ACETYLTRANSFERASE"/>
    <property type="match status" value="1"/>
</dbReference>
<keyword evidence="1" id="KW-0808">Transferase</keyword>
<evidence type="ECO:0000313" key="7">
    <source>
        <dbReference type="Proteomes" id="UP001299608"/>
    </source>
</evidence>
<evidence type="ECO:0000259" key="3">
    <source>
        <dbReference type="PROSITE" id="PS51186"/>
    </source>
</evidence>
<dbReference type="EMBL" id="JAAITT010000103">
    <property type="protein sequence ID" value="NSJ52725.1"/>
    <property type="molecule type" value="Genomic_DNA"/>
</dbReference>
<dbReference type="InterPro" id="IPR000182">
    <property type="entry name" value="GNAT_dom"/>
</dbReference>
<dbReference type="PANTHER" id="PTHR43420:SF43">
    <property type="entry name" value="SPERMINE_SPERMIDINE ACETYLTRANSFERASE"/>
    <property type="match status" value="1"/>
</dbReference>
<feature type="domain" description="N-acetyltransferase" evidence="3">
    <location>
        <begin position="1"/>
        <end position="164"/>
    </location>
</feature>
<evidence type="ECO:0000313" key="6">
    <source>
        <dbReference type="Proteomes" id="UP000669239"/>
    </source>
</evidence>
<dbReference type="SUPFAM" id="SSF55729">
    <property type="entry name" value="Acyl-CoA N-acyltransferases (Nat)"/>
    <property type="match status" value="1"/>
</dbReference>
<keyword evidence="2" id="KW-0012">Acyltransferase</keyword>
<keyword evidence="6" id="KW-1185">Reference proteome</keyword>
<dbReference type="RefSeq" id="WP_165642916.1">
    <property type="nucleotide sequence ID" value="NZ_BAABZL010000001.1"/>
</dbReference>
<evidence type="ECO:0000313" key="5">
    <source>
        <dbReference type="EMBL" id="NSJ52725.1"/>
    </source>
</evidence>
<evidence type="ECO:0000256" key="1">
    <source>
        <dbReference type="ARBA" id="ARBA00022679"/>
    </source>
</evidence>
<reference evidence="5" key="2">
    <citation type="submission" date="2020-02" db="EMBL/GenBank/DDBJ databases">
        <authorList>
            <person name="Littmann E."/>
            <person name="Sorbara M."/>
        </authorList>
    </citation>
    <scope>NUCLEOTIDE SEQUENCE</scope>
    <source>
        <strain evidence="5">MSK.1.17</strain>
    </source>
</reference>
<dbReference type="Gene3D" id="3.40.630.30">
    <property type="match status" value="1"/>
</dbReference>
<dbReference type="EMBL" id="JAKNGE010000014">
    <property type="protein sequence ID" value="MCG4746364.1"/>
    <property type="molecule type" value="Genomic_DNA"/>
</dbReference>
<sequence>MEIRYIIPTDDRTAISRIYEESWKYTYKGIIPQDYLESIPEGRWVTNLENPNWSTLVCVDNGNIVGTSSFCESRLNQFSGWGEIISIYLLPDYMGRGVGKVLFQSVVAELMKMGYRNIYLWVLEENLRARRFYEKEGFLGTDDYLYDNIGGKDVHEIRYIYRVR</sequence>
<evidence type="ECO:0000256" key="2">
    <source>
        <dbReference type="ARBA" id="ARBA00023315"/>
    </source>
</evidence>
<dbReference type="PROSITE" id="PS51186">
    <property type="entry name" value="GNAT"/>
    <property type="match status" value="1"/>
</dbReference>
<organism evidence="4 7">
    <name type="scientific">Enterocloster aldenensis</name>
    <dbReference type="NCBI Taxonomy" id="358742"/>
    <lineage>
        <taxon>Bacteria</taxon>
        <taxon>Bacillati</taxon>
        <taxon>Bacillota</taxon>
        <taxon>Clostridia</taxon>
        <taxon>Lachnospirales</taxon>
        <taxon>Lachnospiraceae</taxon>
        <taxon>Enterocloster</taxon>
    </lineage>
</organism>
<comment type="caution">
    <text evidence="4">The sequence shown here is derived from an EMBL/GenBank/DDBJ whole genome shotgun (WGS) entry which is preliminary data.</text>
</comment>
<dbReference type="AlphaFoldDB" id="A0AAW5BZV5"/>
<dbReference type="Proteomes" id="UP000669239">
    <property type="component" value="Unassembled WGS sequence"/>
</dbReference>
<name>A0AAW5BZV5_9FIRM</name>
<dbReference type="GeneID" id="97204014"/>